<keyword evidence="4" id="KW-1003">Cell membrane</keyword>
<feature type="transmembrane region" description="Helical" evidence="8">
    <location>
        <begin position="278"/>
        <end position="299"/>
    </location>
</feature>
<feature type="transmembrane region" description="Helical" evidence="8">
    <location>
        <begin position="311"/>
        <end position="332"/>
    </location>
</feature>
<keyword evidence="5 8" id="KW-0812">Transmembrane</keyword>
<feature type="transmembrane region" description="Helical" evidence="8">
    <location>
        <begin position="145"/>
        <end position="167"/>
    </location>
</feature>
<feature type="transmembrane region" description="Helical" evidence="8">
    <location>
        <begin position="339"/>
        <end position="355"/>
    </location>
</feature>
<sequence>MAAAAAAVSAPTVVVKNKGLLTAAIMVAVIMQVLDTTIANVALPHMRASLGASQDEINWVLTSYIVAAAIATPLTGWFSDRFGRRNLLLAAVVGFTAASLLCGIATNLAQMVAFRVIQGVCGAMLVPLAQATMMDINPREQLGQAMAIFGAGIMFGPIIGPTLGGWLTETFNWRAVFLVNLPVGIVAFFMLAALMPNTVIKIRKFDFFGFGMLALAVASLQMLLDRGQGVGWFDSTEIWLYLLLAISGLWVFIVHCLTAENPFMDMGMFKDRNLVTGLVLIFITGITLFSGLALLPPMLQNLMGFPVIETGLLMGPRGIGTMVSMIVVGRLVSKYDPRLLVVGGTLLMGYSLYMMTEFDIVMGSGPILISGFLQGIGMGFVFVPLNSLAFATINAKYRVDATAMFSLIRNVGQGVGISVVTTILAQMQVVNYGELAERITLDSGPLRDFAAAYGGFANVVGTIHGMITQQAAMLAFLDDFHLMMILTFVSLPIVFLLRRPKAAKPMTAEERAHAMGE</sequence>
<comment type="subcellular location">
    <subcellularLocation>
        <location evidence="1">Cell membrane</location>
        <topology evidence="1">Multi-pass membrane protein</topology>
    </subcellularLocation>
</comment>
<evidence type="ECO:0000256" key="3">
    <source>
        <dbReference type="ARBA" id="ARBA00022448"/>
    </source>
</evidence>
<feature type="transmembrane region" description="Helical" evidence="8">
    <location>
        <begin position="480"/>
        <end position="497"/>
    </location>
</feature>
<dbReference type="PROSITE" id="PS00216">
    <property type="entry name" value="SUGAR_TRANSPORT_1"/>
    <property type="match status" value="1"/>
</dbReference>
<organism evidence="10 11">
    <name type="scientific">Devosia insulae DS-56</name>
    <dbReference type="NCBI Taxonomy" id="1116389"/>
    <lineage>
        <taxon>Bacteria</taxon>
        <taxon>Pseudomonadati</taxon>
        <taxon>Pseudomonadota</taxon>
        <taxon>Alphaproteobacteria</taxon>
        <taxon>Hyphomicrobiales</taxon>
        <taxon>Devosiaceae</taxon>
        <taxon>Devosia</taxon>
    </lineage>
</organism>
<protein>
    <submittedName>
        <fullName evidence="10">EmrB/QacA family drug resistance transporter</fullName>
    </submittedName>
</protein>
<reference evidence="10 11" key="1">
    <citation type="journal article" date="2015" name="Genome Announc.">
        <title>Genome Assemblies of Three Soil-Associated Devosia species: D. insulae, D. limi, and D. soli.</title>
        <authorList>
            <person name="Hassan Y.I."/>
            <person name="Lepp D."/>
            <person name="Zhou T."/>
        </authorList>
    </citation>
    <scope>NUCLEOTIDE SEQUENCE [LARGE SCALE GENOMIC DNA]</scope>
    <source>
        <strain evidence="10 11">DS-56</strain>
    </source>
</reference>
<name>A0A1E5XQD0_9HYPH</name>
<feature type="transmembrane region" description="Helical" evidence="8">
    <location>
        <begin position="207"/>
        <end position="224"/>
    </location>
</feature>
<evidence type="ECO:0000313" key="11">
    <source>
        <dbReference type="Proteomes" id="UP000095463"/>
    </source>
</evidence>
<evidence type="ECO:0000313" key="10">
    <source>
        <dbReference type="EMBL" id="OEO30765.1"/>
    </source>
</evidence>
<accession>A0A1E5XQD0</accession>
<feature type="transmembrane region" description="Helical" evidence="8">
    <location>
        <begin position="407"/>
        <end position="427"/>
    </location>
</feature>
<dbReference type="InterPro" id="IPR004638">
    <property type="entry name" value="EmrB-like"/>
</dbReference>
<comment type="similarity">
    <text evidence="2">Belongs to the major facilitator superfamily. EmrB family.</text>
</comment>
<dbReference type="EMBL" id="LAJE02000187">
    <property type="protein sequence ID" value="OEO30765.1"/>
    <property type="molecule type" value="Genomic_DNA"/>
</dbReference>
<feature type="transmembrane region" description="Helical" evidence="8">
    <location>
        <begin position="173"/>
        <end position="195"/>
    </location>
</feature>
<keyword evidence="7 8" id="KW-0472">Membrane</keyword>
<gene>
    <name evidence="10" type="ORF">VW23_019555</name>
</gene>
<keyword evidence="6 8" id="KW-1133">Transmembrane helix</keyword>
<dbReference type="RefSeq" id="WP_069910018.1">
    <property type="nucleotide sequence ID" value="NZ_LAJE02000187.1"/>
</dbReference>
<dbReference type="InterPro" id="IPR020846">
    <property type="entry name" value="MFS_dom"/>
</dbReference>
<evidence type="ECO:0000256" key="5">
    <source>
        <dbReference type="ARBA" id="ARBA00022692"/>
    </source>
</evidence>
<feature type="transmembrane region" description="Helical" evidence="8">
    <location>
        <begin position="239"/>
        <end position="257"/>
    </location>
</feature>
<feature type="transmembrane region" description="Helical" evidence="8">
    <location>
        <begin position="86"/>
        <end position="106"/>
    </location>
</feature>
<dbReference type="PROSITE" id="PS50850">
    <property type="entry name" value="MFS"/>
    <property type="match status" value="1"/>
</dbReference>
<dbReference type="InterPro" id="IPR005829">
    <property type="entry name" value="Sugar_transporter_CS"/>
</dbReference>
<dbReference type="GO" id="GO:0022857">
    <property type="term" value="F:transmembrane transporter activity"/>
    <property type="evidence" value="ECO:0007669"/>
    <property type="project" value="InterPro"/>
</dbReference>
<dbReference type="Gene3D" id="1.20.1250.20">
    <property type="entry name" value="MFS general substrate transporter like domains"/>
    <property type="match status" value="1"/>
</dbReference>
<dbReference type="OrthoDB" id="9812221at2"/>
<dbReference type="InterPro" id="IPR011701">
    <property type="entry name" value="MFS"/>
</dbReference>
<comment type="caution">
    <text evidence="10">The sequence shown here is derived from an EMBL/GenBank/DDBJ whole genome shotgun (WGS) entry which is preliminary data.</text>
</comment>
<feature type="transmembrane region" description="Helical" evidence="8">
    <location>
        <begin position="367"/>
        <end position="395"/>
    </location>
</feature>
<dbReference type="SUPFAM" id="SSF103473">
    <property type="entry name" value="MFS general substrate transporter"/>
    <property type="match status" value="1"/>
</dbReference>
<evidence type="ECO:0000256" key="8">
    <source>
        <dbReference type="SAM" id="Phobius"/>
    </source>
</evidence>
<dbReference type="CDD" id="cd17503">
    <property type="entry name" value="MFS_LmrB_MDR_like"/>
    <property type="match status" value="1"/>
</dbReference>
<dbReference type="PRINTS" id="PR01036">
    <property type="entry name" value="TCRTETB"/>
</dbReference>
<dbReference type="InterPro" id="IPR036259">
    <property type="entry name" value="MFS_trans_sf"/>
</dbReference>
<evidence type="ECO:0000256" key="1">
    <source>
        <dbReference type="ARBA" id="ARBA00004651"/>
    </source>
</evidence>
<feature type="domain" description="Major facilitator superfamily (MFS) profile" evidence="9">
    <location>
        <begin position="21"/>
        <end position="502"/>
    </location>
</feature>
<evidence type="ECO:0000256" key="4">
    <source>
        <dbReference type="ARBA" id="ARBA00022475"/>
    </source>
</evidence>
<evidence type="ECO:0000259" key="9">
    <source>
        <dbReference type="PROSITE" id="PS50850"/>
    </source>
</evidence>
<proteinExistence type="inferred from homology"/>
<dbReference type="Proteomes" id="UP000095463">
    <property type="component" value="Unassembled WGS sequence"/>
</dbReference>
<evidence type="ECO:0000256" key="6">
    <source>
        <dbReference type="ARBA" id="ARBA00022989"/>
    </source>
</evidence>
<dbReference type="GO" id="GO:0005886">
    <property type="term" value="C:plasma membrane"/>
    <property type="evidence" value="ECO:0007669"/>
    <property type="project" value="UniProtKB-SubCell"/>
</dbReference>
<keyword evidence="11" id="KW-1185">Reference proteome</keyword>
<dbReference type="Gene3D" id="1.20.1720.10">
    <property type="entry name" value="Multidrug resistance protein D"/>
    <property type="match status" value="1"/>
</dbReference>
<feature type="transmembrane region" description="Helical" evidence="8">
    <location>
        <begin position="20"/>
        <end position="39"/>
    </location>
</feature>
<dbReference type="PANTHER" id="PTHR42718:SF9">
    <property type="entry name" value="MAJOR FACILITATOR SUPERFAMILY MULTIDRUG TRANSPORTER MFSC"/>
    <property type="match status" value="1"/>
</dbReference>
<feature type="transmembrane region" description="Helical" evidence="8">
    <location>
        <begin position="112"/>
        <end position="133"/>
    </location>
</feature>
<feature type="transmembrane region" description="Helical" evidence="8">
    <location>
        <begin position="59"/>
        <end position="79"/>
    </location>
</feature>
<evidence type="ECO:0000256" key="7">
    <source>
        <dbReference type="ARBA" id="ARBA00023136"/>
    </source>
</evidence>
<evidence type="ECO:0000256" key="2">
    <source>
        <dbReference type="ARBA" id="ARBA00008537"/>
    </source>
</evidence>
<dbReference type="Pfam" id="PF07690">
    <property type="entry name" value="MFS_1"/>
    <property type="match status" value="1"/>
</dbReference>
<dbReference type="AlphaFoldDB" id="A0A1E5XQD0"/>
<keyword evidence="3" id="KW-0813">Transport</keyword>
<dbReference type="PANTHER" id="PTHR42718">
    <property type="entry name" value="MAJOR FACILITATOR SUPERFAMILY MULTIDRUG TRANSPORTER MFSC"/>
    <property type="match status" value="1"/>
</dbReference>
<dbReference type="NCBIfam" id="TIGR00711">
    <property type="entry name" value="efflux_EmrB"/>
    <property type="match status" value="1"/>
</dbReference>